<keyword evidence="2" id="KW-0479">Metal-binding</keyword>
<protein>
    <submittedName>
        <fullName evidence="7">Glyoxylase, beta-lactamase superfamily II</fullName>
    </submittedName>
</protein>
<evidence type="ECO:0000259" key="6">
    <source>
        <dbReference type="SMART" id="SM00849"/>
    </source>
</evidence>
<evidence type="ECO:0000256" key="3">
    <source>
        <dbReference type="ARBA" id="ARBA00022801"/>
    </source>
</evidence>
<evidence type="ECO:0000313" key="8">
    <source>
        <dbReference type="Proteomes" id="UP000199758"/>
    </source>
</evidence>
<evidence type="ECO:0000256" key="2">
    <source>
        <dbReference type="ARBA" id="ARBA00022723"/>
    </source>
</evidence>
<keyword evidence="8" id="KW-1185">Reference proteome</keyword>
<dbReference type="RefSeq" id="WP_084083428.1">
    <property type="nucleotide sequence ID" value="NZ_FQWZ01000006.1"/>
</dbReference>
<keyword evidence="4" id="KW-0862">Zinc</keyword>
<dbReference type="SUPFAM" id="SSF56281">
    <property type="entry name" value="Metallo-hydrolase/oxidoreductase"/>
    <property type="match status" value="1"/>
</dbReference>
<evidence type="ECO:0000256" key="5">
    <source>
        <dbReference type="SAM" id="SignalP"/>
    </source>
</evidence>
<dbReference type="OrthoDB" id="5443440at2"/>
<evidence type="ECO:0000256" key="4">
    <source>
        <dbReference type="ARBA" id="ARBA00022833"/>
    </source>
</evidence>
<feature type="chain" id="PRO_5012431988" evidence="5">
    <location>
        <begin position="19"/>
        <end position="313"/>
    </location>
</feature>
<dbReference type="InterPro" id="IPR001279">
    <property type="entry name" value="Metallo-B-lactamas"/>
</dbReference>
<keyword evidence="3" id="KW-0378">Hydrolase</keyword>
<name>A0A1M5QQK4_9GAMM</name>
<dbReference type="InterPro" id="IPR036866">
    <property type="entry name" value="RibonucZ/Hydroxyglut_hydro"/>
</dbReference>
<dbReference type="Gene3D" id="3.60.15.10">
    <property type="entry name" value="Ribonuclease Z/Hydroxyacylglutathione hydrolase-like"/>
    <property type="match status" value="1"/>
</dbReference>
<evidence type="ECO:0000313" key="7">
    <source>
        <dbReference type="EMBL" id="SHH16375.1"/>
    </source>
</evidence>
<dbReference type="PANTHER" id="PTHR42978">
    <property type="entry name" value="QUORUM-QUENCHING LACTONASE YTNP-RELATED-RELATED"/>
    <property type="match status" value="1"/>
</dbReference>
<dbReference type="GO" id="GO:0046872">
    <property type="term" value="F:metal ion binding"/>
    <property type="evidence" value="ECO:0007669"/>
    <property type="project" value="UniProtKB-KW"/>
</dbReference>
<dbReference type="Pfam" id="PF00753">
    <property type="entry name" value="Lactamase_B"/>
    <property type="match status" value="1"/>
</dbReference>
<dbReference type="STRING" id="490188.SAMN04488068_2770"/>
<evidence type="ECO:0000256" key="1">
    <source>
        <dbReference type="ARBA" id="ARBA00007749"/>
    </source>
</evidence>
<dbReference type="AlphaFoldDB" id="A0A1M5QQK4"/>
<dbReference type="CDD" id="cd07730">
    <property type="entry name" value="metallo-hydrolase-like_MBL-fold"/>
    <property type="match status" value="1"/>
</dbReference>
<dbReference type="GO" id="GO:0016787">
    <property type="term" value="F:hydrolase activity"/>
    <property type="evidence" value="ECO:0007669"/>
    <property type="project" value="UniProtKB-KW"/>
</dbReference>
<dbReference type="SMART" id="SM00849">
    <property type="entry name" value="Lactamase_B"/>
    <property type="match status" value="1"/>
</dbReference>
<sequence length="313" mass="33385">MKKFVLWTLLLIVLAGSAALTSSFMPKALPVAALADASLPAATPPPGMSLSALPTGSMESSAGFAYRGGDFLDRRDFSMTAVLVRHPKGDLLFDTGFGRDAAAHRDTMPLLMRSMSKTQFGTPVGQQLTAAGYDPKQLAGVVLTHAHWDHVSGLQDLPGVPVWVDAPEHAFIDSGRPMAALAHQLGPLPLRDYAFGNGPYLGFAASYDVWGDGSVVLVPAPGHTPGSIVAFITLPSGTRYALLGDLVWQVEGIHVPTERPWLLRQMLDEDTAQVRTAIGQIAAVHQRFPDLQLLPAHDARAFAALPVFPNTAQ</sequence>
<accession>A0A1M5QQK4</accession>
<feature type="domain" description="Metallo-beta-lactamase" evidence="6">
    <location>
        <begin position="78"/>
        <end position="297"/>
    </location>
</feature>
<gene>
    <name evidence="7" type="ORF">SAMN04488068_2770</name>
</gene>
<proteinExistence type="inferred from homology"/>
<reference evidence="7 8" key="1">
    <citation type="submission" date="2016-11" db="EMBL/GenBank/DDBJ databases">
        <authorList>
            <person name="Jaros S."/>
            <person name="Januszkiewicz K."/>
            <person name="Wedrychowicz H."/>
        </authorList>
    </citation>
    <scope>NUCLEOTIDE SEQUENCE [LARGE SCALE GENOMIC DNA]</scope>
    <source>
        <strain evidence="7 8">CGMCC 1.7049</strain>
    </source>
</reference>
<dbReference type="Proteomes" id="UP000199758">
    <property type="component" value="Unassembled WGS sequence"/>
</dbReference>
<comment type="similarity">
    <text evidence="1">Belongs to the metallo-beta-lactamase superfamily.</text>
</comment>
<dbReference type="InterPro" id="IPR051013">
    <property type="entry name" value="MBL_superfamily_lactonases"/>
</dbReference>
<feature type="signal peptide" evidence="5">
    <location>
        <begin position="1"/>
        <end position="18"/>
    </location>
</feature>
<dbReference type="PANTHER" id="PTHR42978:SF3">
    <property type="entry name" value="BLR3078 PROTEIN"/>
    <property type="match status" value="1"/>
</dbReference>
<organism evidence="7 8">
    <name type="scientific">Hydrocarboniphaga daqingensis</name>
    <dbReference type="NCBI Taxonomy" id="490188"/>
    <lineage>
        <taxon>Bacteria</taxon>
        <taxon>Pseudomonadati</taxon>
        <taxon>Pseudomonadota</taxon>
        <taxon>Gammaproteobacteria</taxon>
        <taxon>Nevskiales</taxon>
        <taxon>Nevskiaceae</taxon>
        <taxon>Hydrocarboniphaga</taxon>
    </lineage>
</organism>
<keyword evidence="5" id="KW-0732">Signal</keyword>
<dbReference type="EMBL" id="FQWZ01000006">
    <property type="protein sequence ID" value="SHH16375.1"/>
    <property type="molecule type" value="Genomic_DNA"/>
</dbReference>